<gene>
    <name evidence="2" type="ORF">C8D91_2519</name>
</gene>
<evidence type="ECO:0000256" key="1">
    <source>
        <dbReference type="SAM" id="SignalP"/>
    </source>
</evidence>
<evidence type="ECO:0000313" key="3">
    <source>
        <dbReference type="Proteomes" id="UP000295724"/>
    </source>
</evidence>
<dbReference type="Gene3D" id="2.120.10.30">
    <property type="entry name" value="TolB, C-terminal domain"/>
    <property type="match status" value="1"/>
</dbReference>
<dbReference type="Proteomes" id="UP000295724">
    <property type="component" value="Unassembled WGS sequence"/>
</dbReference>
<sequence>MKCVLLMVLIVTAINCKAAEIAFELSGVHVRDFALSSKGDDLYVTMESISKDASQIISLQKTGKQWSKPMIASFSGQFKDLEPFLHPNGLQLYFASNRNAAQNASTDHFDIWMTERASLNQPWGDPVKLNTMINTDEGDEFYPSVASNGNLYFTATKADGLGKEDIYVSRLVDGQYTQAEILPAAINSPTYEFNAYIAPDESMLIFSSYGRADDMGGGDLYISHKVDGVWQPAKNMGGQVNSKQLDYCPYYDEINGILYWTSNQSKLKNLPSIERDFYQWFKLMTSGENGLSKVYQMPIKLSL</sequence>
<dbReference type="AlphaFoldDB" id="A0A4V3DHA2"/>
<dbReference type="EMBL" id="SNZB01000006">
    <property type="protein sequence ID" value="TDR17461.1"/>
    <property type="molecule type" value="Genomic_DNA"/>
</dbReference>
<comment type="caution">
    <text evidence="2">The sequence shown here is derived from an EMBL/GenBank/DDBJ whole genome shotgun (WGS) entry which is preliminary data.</text>
</comment>
<keyword evidence="1" id="KW-0732">Signal</keyword>
<feature type="signal peptide" evidence="1">
    <location>
        <begin position="1"/>
        <end position="18"/>
    </location>
</feature>
<accession>A0A4V3DHA2</accession>
<dbReference type="Pfam" id="PF07676">
    <property type="entry name" value="PD40"/>
    <property type="match status" value="3"/>
</dbReference>
<proteinExistence type="predicted"/>
<dbReference type="InterPro" id="IPR011042">
    <property type="entry name" value="6-blade_b-propeller_TolB-like"/>
</dbReference>
<organism evidence="2 3">
    <name type="scientific">Marinicella litoralis</name>
    <dbReference type="NCBI Taxonomy" id="644220"/>
    <lineage>
        <taxon>Bacteria</taxon>
        <taxon>Pseudomonadati</taxon>
        <taxon>Pseudomonadota</taxon>
        <taxon>Gammaproteobacteria</taxon>
        <taxon>Lysobacterales</taxon>
        <taxon>Marinicellaceae</taxon>
        <taxon>Marinicella</taxon>
    </lineage>
</organism>
<name>A0A4V3DHA2_9GAMM</name>
<keyword evidence="3" id="KW-1185">Reference proteome</keyword>
<reference evidence="2 3" key="1">
    <citation type="submission" date="2019-03" db="EMBL/GenBank/DDBJ databases">
        <title>Genomic Encyclopedia of Type Strains, Phase IV (KMG-IV): sequencing the most valuable type-strain genomes for metagenomic binning, comparative biology and taxonomic classification.</title>
        <authorList>
            <person name="Goeker M."/>
        </authorList>
    </citation>
    <scope>NUCLEOTIDE SEQUENCE [LARGE SCALE GENOMIC DNA]</scope>
    <source>
        <strain evidence="2 3">DSM 25488</strain>
    </source>
</reference>
<protein>
    <submittedName>
        <fullName evidence="2">WD40 repeat protein</fullName>
    </submittedName>
</protein>
<evidence type="ECO:0000313" key="2">
    <source>
        <dbReference type="EMBL" id="TDR17461.1"/>
    </source>
</evidence>
<feature type="chain" id="PRO_5020229095" evidence="1">
    <location>
        <begin position="19"/>
        <end position="303"/>
    </location>
</feature>
<dbReference type="OrthoDB" id="240809at2"/>
<dbReference type="InterPro" id="IPR011659">
    <property type="entry name" value="WD40"/>
</dbReference>
<dbReference type="SUPFAM" id="SSF82171">
    <property type="entry name" value="DPP6 N-terminal domain-like"/>
    <property type="match status" value="1"/>
</dbReference>